<dbReference type="InterPro" id="IPR039315">
    <property type="entry name" value="CheW"/>
</dbReference>
<evidence type="ECO:0000313" key="2">
    <source>
        <dbReference type="EMBL" id="MBJ6725304.1"/>
    </source>
</evidence>
<evidence type="ECO:0000313" key="3">
    <source>
        <dbReference type="Proteomes" id="UP000636888"/>
    </source>
</evidence>
<comment type="caution">
    <text evidence="2">The sequence shown here is derived from an EMBL/GenBank/DDBJ whole genome shotgun (WGS) entry which is preliminary data.</text>
</comment>
<feature type="domain" description="CheW-like" evidence="1">
    <location>
        <begin position="28"/>
        <end position="166"/>
    </location>
</feature>
<dbReference type="Proteomes" id="UP000636888">
    <property type="component" value="Unassembled WGS sequence"/>
</dbReference>
<dbReference type="Gene3D" id="2.40.50.180">
    <property type="entry name" value="CheA-289, Domain 4"/>
    <property type="match status" value="1"/>
</dbReference>
<gene>
    <name evidence="2" type="ORF">JFN93_11335</name>
</gene>
<dbReference type="Gene3D" id="2.30.30.40">
    <property type="entry name" value="SH3 Domains"/>
    <property type="match status" value="1"/>
</dbReference>
<proteinExistence type="predicted"/>
<keyword evidence="3" id="KW-1185">Reference proteome</keyword>
<dbReference type="InterPro" id="IPR002545">
    <property type="entry name" value="CheW-lke_dom"/>
</dbReference>
<dbReference type="GO" id="GO:0006935">
    <property type="term" value="P:chemotaxis"/>
    <property type="evidence" value="ECO:0007669"/>
    <property type="project" value="InterPro"/>
</dbReference>
<dbReference type="PROSITE" id="PS50851">
    <property type="entry name" value="CHEW"/>
    <property type="match status" value="1"/>
</dbReference>
<dbReference type="EMBL" id="JAEMHM010000008">
    <property type="protein sequence ID" value="MBJ6725304.1"/>
    <property type="molecule type" value="Genomic_DNA"/>
</dbReference>
<dbReference type="SUPFAM" id="SSF50341">
    <property type="entry name" value="CheW-like"/>
    <property type="match status" value="1"/>
</dbReference>
<name>A0A8J7JFU9_9BACT</name>
<sequence>MPGAPECKLHRIKHLCSASPQEETDITASHLLIFNLDDQRYALPLAGVQRVIRAAAPTLLPQAPEIVVGILDLQGTVVPVVDVRRRFGMPQREIRPEDQFIVARARSLNVALVVDGTEGVIEDDPELCVAPERIVPGMEHVSGVTRTVAGLVLIHDLSRFLSLEEEDSLREALASAPG</sequence>
<dbReference type="InterPro" id="IPR036061">
    <property type="entry name" value="CheW-like_dom_sf"/>
</dbReference>
<evidence type="ECO:0000259" key="1">
    <source>
        <dbReference type="PROSITE" id="PS50851"/>
    </source>
</evidence>
<dbReference type="SMART" id="SM00260">
    <property type="entry name" value="CheW"/>
    <property type="match status" value="1"/>
</dbReference>
<dbReference type="PANTHER" id="PTHR22617">
    <property type="entry name" value="CHEMOTAXIS SENSOR HISTIDINE KINASE-RELATED"/>
    <property type="match status" value="1"/>
</dbReference>
<accession>A0A8J7JFU9</accession>
<dbReference type="GO" id="GO:0007165">
    <property type="term" value="P:signal transduction"/>
    <property type="evidence" value="ECO:0007669"/>
    <property type="project" value="InterPro"/>
</dbReference>
<dbReference type="GO" id="GO:0005829">
    <property type="term" value="C:cytosol"/>
    <property type="evidence" value="ECO:0007669"/>
    <property type="project" value="TreeGrafter"/>
</dbReference>
<dbReference type="Pfam" id="PF01584">
    <property type="entry name" value="CheW"/>
    <property type="match status" value="1"/>
</dbReference>
<dbReference type="AlphaFoldDB" id="A0A8J7JFU9"/>
<organism evidence="2 3">
    <name type="scientific">Geomesophilobacter sediminis</name>
    <dbReference type="NCBI Taxonomy" id="2798584"/>
    <lineage>
        <taxon>Bacteria</taxon>
        <taxon>Pseudomonadati</taxon>
        <taxon>Thermodesulfobacteriota</taxon>
        <taxon>Desulfuromonadia</taxon>
        <taxon>Geobacterales</taxon>
        <taxon>Geobacteraceae</taxon>
        <taxon>Geomesophilobacter</taxon>
    </lineage>
</organism>
<dbReference type="PANTHER" id="PTHR22617:SF23">
    <property type="entry name" value="CHEMOTAXIS PROTEIN CHEW"/>
    <property type="match status" value="1"/>
</dbReference>
<protein>
    <submittedName>
        <fullName evidence="2">Chemotaxis protein CheW</fullName>
    </submittedName>
</protein>
<reference evidence="2" key="1">
    <citation type="submission" date="2020-12" db="EMBL/GenBank/DDBJ databases">
        <title>Geomonas sp. Red875, isolated from river sediment.</title>
        <authorList>
            <person name="Xu Z."/>
            <person name="Zhang Z."/>
            <person name="Masuda Y."/>
            <person name="Itoh H."/>
            <person name="Senoo K."/>
        </authorList>
    </citation>
    <scope>NUCLEOTIDE SEQUENCE</scope>
    <source>
        <strain evidence="2">Red875</strain>
    </source>
</reference>